<feature type="region of interest" description="Disordered" evidence="1">
    <location>
        <begin position="104"/>
        <end position="157"/>
    </location>
</feature>
<feature type="compositionally biased region" description="Basic residues" evidence="1">
    <location>
        <begin position="139"/>
        <end position="152"/>
    </location>
</feature>
<accession>A0A9Y3VTW6</accession>
<dbReference type="AlphaFoldDB" id="A0A9Y3VTW6"/>
<feature type="compositionally biased region" description="Polar residues" evidence="1">
    <location>
        <begin position="113"/>
        <end position="127"/>
    </location>
</feature>
<proteinExistence type="predicted"/>
<evidence type="ECO:0000256" key="1">
    <source>
        <dbReference type="SAM" id="MobiDB-lite"/>
    </source>
</evidence>
<organism evidence="2 3">
    <name type="scientific">Pundamilia nyererei</name>
    <dbReference type="NCBI Taxonomy" id="303518"/>
    <lineage>
        <taxon>Eukaryota</taxon>
        <taxon>Metazoa</taxon>
        <taxon>Chordata</taxon>
        <taxon>Craniata</taxon>
        <taxon>Vertebrata</taxon>
        <taxon>Euteleostomi</taxon>
        <taxon>Actinopterygii</taxon>
        <taxon>Neopterygii</taxon>
        <taxon>Teleostei</taxon>
        <taxon>Neoteleostei</taxon>
        <taxon>Acanthomorphata</taxon>
        <taxon>Ovalentaria</taxon>
        <taxon>Cichlomorphae</taxon>
        <taxon>Cichliformes</taxon>
        <taxon>Cichlidae</taxon>
        <taxon>African cichlids</taxon>
        <taxon>Pseudocrenilabrinae</taxon>
        <taxon>Haplochromini</taxon>
        <taxon>Pundamilia</taxon>
    </lineage>
</organism>
<sequence length="252" mass="27788">MPQACMNFEPNRRGTYHSSRKTNDLINNTGLVNGAVVYNGCSASASRISRSTPAGTQHGPKPTYRINDYFNYGYKGKSTKAAPSGTLKKQGCKIPALCDAPASDGNGSEDLLSGNSAKVSAPPSNIDQKVPDPSLSASGKKKRWRRSRHKKRDKEVVYPEILSPAPIEAEEDWGKEIQEGTRSDWKNMCFRVRPYGPEDVLRFALQDLTLKQRDTAALPVSASYTPAVHHPHPLIWSRHIIPTEPDQFADAD</sequence>
<gene>
    <name evidence="3" type="primary">LOC102199898</name>
</gene>
<keyword evidence="2" id="KW-1185">Reference proteome</keyword>
<evidence type="ECO:0000313" key="3">
    <source>
        <dbReference type="RefSeq" id="XP_005749007.1"/>
    </source>
</evidence>
<name>A0A9Y3VTW6_9CICH</name>
<dbReference type="GeneID" id="102199898"/>
<dbReference type="Proteomes" id="UP000695023">
    <property type="component" value="Unplaced"/>
</dbReference>
<evidence type="ECO:0000313" key="2">
    <source>
        <dbReference type="Proteomes" id="UP000695023"/>
    </source>
</evidence>
<protein>
    <submittedName>
        <fullName evidence="3">Uncharacterized protein LOC102199898</fullName>
    </submittedName>
</protein>
<dbReference type="RefSeq" id="XP_005749007.1">
    <property type="nucleotide sequence ID" value="XM_005748950.1"/>
</dbReference>
<reference evidence="3" key="1">
    <citation type="submission" date="2025-08" db="UniProtKB">
        <authorList>
            <consortium name="RefSeq"/>
        </authorList>
    </citation>
    <scope>IDENTIFICATION</scope>
</reference>